<keyword evidence="2" id="KW-0325">Glycoprotein</keyword>
<evidence type="ECO:0000313" key="5">
    <source>
        <dbReference type="Proteomes" id="UP001172673"/>
    </source>
</evidence>
<proteinExistence type="predicted"/>
<dbReference type="AlphaFoldDB" id="A0AA38X9D3"/>
<reference evidence="4" key="1">
    <citation type="submission" date="2022-10" db="EMBL/GenBank/DDBJ databases">
        <title>Culturing micro-colonial fungi from biological soil crusts in the Mojave desert and describing Neophaeococcomyces mojavensis, and introducing the new genera and species Taxawa tesnikishii.</title>
        <authorList>
            <person name="Kurbessoian T."/>
            <person name="Stajich J.E."/>
        </authorList>
    </citation>
    <scope>NUCLEOTIDE SEQUENCE</scope>
    <source>
        <strain evidence="4">TK_41</strain>
    </source>
</reference>
<dbReference type="PANTHER" id="PTHR10340:SF27">
    <property type="entry name" value="ACL091CP"/>
    <property type="match status" value="1"/>
</dbReference>
<dbReference type="InterPro" id="IPR029052">
    <property type="entry name" value="Metallo-depent_PP-like"/>
</dbReference>
<evidence type="ECO:0000313" key="4">
    <source>
        <dbReference type="EMBL" id="KAJ9609185.1"/>
    </source>
</evidence>
<dbReference type="EMBL" id="JAPDRK010000009">
    <property type="protein sequence ID" value="KAJ9609185.1"/>
    <property type="molecule type" value="Genomic_DNA"/>
</dbReference>
<keyword evidence="5" id="KW-1185">Reference proteome</keyword>
<dbReference type="SUPFAM" id="SSF56300">
    <property type="entry name" value="Metallo-dependent phosphatases"/>
    <property type="match status" value="1"/>
</dbReference>
<keyword evidence="1" id="KW-0378">Hydrolase</keyword>
<evidence type="ECO:0000256" key="1">
    <source>
        <dbReference type="ARBA" id="ARBA00022801"/>
    </source>
</evidence>
<sequence length="623" mass="68662">MVFDPALNFTFPLELTNQTNIPEESEDPIYYPAPVYTVTNGTSIVANAISQFTSILATNATNCTKCISALEAGQYVAQRVPSMVPDLLVQLCISTKFGSNTSCHETYDAENYGAVYTQVLALANVSGSDGQYLCNYVSSNFCPKPFALPSNTTAYFGPKPNNVTVPKPSGNRVKVIHMSDFHIDPRYDVGAEANCSSGLCCRSNNPKSSSGSLEIPSPLYGAFKCDSPYFLLTSALQSIGPLTGTTSNNKSEGDQFAWGIYTGDLVSHESQNELSNNYTEYAEVSIYHMIKSFIPSGPIFPVLGNHDTNPGPLGQQQSWNWNHVASLWQQNNWITSEAAQEARTHYGAYSINHPKYSKLRIITFNTDFWYRSNLLNYINTTNPDNSGAFRFVAQELLDAESKGERVWLLGHVLSGWDGSNPLPNPTDLFYQIVDRFSPHVIAGVFFGHTHEDQSFIYYSNNGTKQDAANALNVGWMGPSVTPLTNLNSGYRTYEVDTGDFSVYNAYTYYSNVSAFQTLNASQTGPVWKFEYSTRDTYPIGWPADAPLNATYWHKVTEAMTANHTLVSIQNMLQGKMSVKTPNCTNNACAQARVCYMRSGSAALGRQCPQGFGSVQSPFTGKNF</sequence>
<dbReference type="Proteomes" id="UP001172673">
    <property type="component" value="Unassembled WGS sequence"/>
</dbReference>
<comment type="caution">
    <text evidence="4">The sequence shown here is derived from an EMBL/GenBank/DDBJ whole genome shotgun (WGS) entry which is preliminary data.</text>
</comment>
<name>A0AA38X9D3_9EURO</name>
<dbReference type="PANTHER" id="PTHR10340">
    <property type="entry name" value="SPHINGOMYELIN PHOSPHODIESTERASE"/>
    <property type="match status" value="1"/>
</dbReference>
<dbReference type="Gene3D" id="3.60.21.10">
    <property type="match status" value="1"/>
</dbReference>
<dbReference type="InterPro" id="IPR041805">
    <property type="entry name" value="ASMase/PPN1_MPP"/>
</dbReference>
<protein>
    <recommendedName>
        <fullName evidence="3">Calcineurin-like phosphoesterase domain-containing protein</fullName>
    </recommendedName>
</protein>
<evidence type="ECO:0000256" key="2">
    <source>
        <dbReference type="ARBA" id="ARBA00023180"/>
    </source>
</evidence>
<evidence type="ECO:0000259" key="3">
    <source>
        <dbReference type="Pfam" id="PF00149"/>
    </source>
</evidence>
<organism evidence="4 5">
    <name type="scientific">Cladophialophora chaetospira</name>
    <dbReference type="NCBI Taxonomy" id="386627"/>
    <lineage>
        <taxon>Eukaryota</taxon>
        <taxon>Fungi</taxon>
        <taxon>Dikarya</taxon>
        <taxon>Ascomycota</taxon>
        <taxon>Pezizomycotina</taxon>
        <taxon>Eurotiomycetes</taxon>
        <taxon>Chaetothyriomycetidae</taxon>
        <taxon>Chaetothyriales</taxon>
        <taxon>Herpotrichiellaceae</taxon>
        <taxon>Cladophialophora</taxon>
    </lineage>
</organism>
<dbReference type="CDD" id="cd00842">
    <property type="entry name" value="MPP_ASMase"/>
    <property type="match status" value="1"/>
</dbReference>
<dbReference type="GO" id="GO:0008081">
    <property type="term" value="F:phosphoric diester hydrolase activity"/>
    <property type="evidence" value="ECO:0007669"/>
    <property type="project" value="TreeGrafter"/>
</dbReference>
<dbReference type="InterPro" id="IPR004843">
    <property type="entry name" value="Calcineurin-like_PHP"/>
</dbReference>
<feature type="domain" description="Calcineurin-like phosphoesterase" evidence="3">
    <location>
        <begin position="174"/>
        <end position="451"/>
    </location>
</feature>
<accession>A0AA38X9D3</accession>
<dbReference type="Pfam" id="PF00149">
    <property type="entry name" value="Metallophos"/>
    <property type="match status" value="1"/>
</dbReference>
<gene>
    <name evidence="4" type="ORF">H2200_006957</name>
</gene>